<dbReference type="EMBL" id="JACJQT010000031">
    <property type="protein sequence ID" value="MBD2279174.1"/>
    <property type="molecule type" value="Genomic_DNA"/>
</dbReference>
<dbReference type="RefSeq" id="WP_190383223.1">
    <property type="nucleotide sequence ID" value="NZ_JACJQT010000031.1"/>
</dbReference>
<gene>
    <name evidence="1" type="ORF">H6F99_12985</name>
</gene>
<comment type="caution">
    <text evidence="1">The sequence shown here is derived from an EMBL/GenBank/DDBJ whole genome shotgun (WGS) entry which is preliminary data.</text>
</comment>
<evidence type="ECO:0000313" key="1">
    <source>
        <dbReference type="EMBL" id="MBD2279174.1"/>
    </source>
</evidence>
<sequence>MTERKVNLEQSLIAQEKELLNPPSDGPIPEVALYRALRMAELAILGELERLNSSHKLAGLQLEYKVVEISETEDDHRMEVLQQQAPVFSVRLGKLIEKEQPQKIEKYQNQNPPEEEQDSLNIEFIINLVDKLKEYLIEKSPQSNLLNNNIHLNLQLQLNSQLTTYQSCDRDCREKCGHKSPSETRRDVKRCFCHKPC</sequence>
<name>A0ABR8BW54_APHFL</name>
<evidence type="ECO:0000313" key="2">
    <source>
        <dbReference type="Proteomes" id="UP000606721"/>
    </source>
</evidence>
<protein>
    <submittedName>
        <fullName evidence="1">Uncharacterized protein</fullName>
    </submittedName>
</protein>
<dbReference type="Proteomes" id="UP000606721">
    <property type="component" value="Unassembled WGS sequence"/>
</dbReference>
<reference evidence="1 2" key="1">
    <citation type="journal article" date="2020" name="ISME J.">
        <title>Comparative genomics reveals insights into cyanobacterial evolution and habitat adaptation.</title>
        <authorList>
            <person name="Chen M.Y."/>
            <person name="Teng W.K."/>
            <person name="Zhao L."/>
            <person name="Hu C.X."/>
            <person name="Zhou Y.K."/>
            <person name="Han B.P."/>
            <person name="Song L.R."/>
            <person name="Shu W.S."/>
        </authorList>
    </citation>
    <scope>NUCLEOTIDE SEQUENCE [LARGE SCALE GENOMIC DNA]</scope>
    <source>
        <strain evidence="1 2">FACHB-1040</strain>
    </source>
</reference>
<accession>A0ABR8BW54</accession>
<organism evidence="1 2">
    <name type="scientific">Aphanizomenon flos-aquae FACHB-1040</name>
    <dbReference type="NCBI Taxonomy" id="2692887"/>
    <lineage>
        <taxon>Bacteria</taxon>
        <taxon>Bacillati</taxon>
        <taxon>Cyanobacteriota</taxon>
        <taxon>Cyanophyceae</taxon>
        <taxon>Nostocales</taxon>
        <taxon>Aphanizomenonaceae</taxon>
        <taxon>Aphanizomenon</taxon>
    </lineage>
</organism>
<proteinExistence type="predicted"/>
<keyword evidence="2" id="KW-1185">Reference proteome</keyword>